<evidence type="ECO:0000256" key="2">
    <source>
        <dbReference type="SAM" id="Phobius"/>
    </source>
</evidence>
<proteinExistence type="predicted"/>
<evidence type="ECO:0008006" key="5">
    <source>
        <dbReference type="Google" id="ProtNLM"/>
    </source>
</evidence>
<feature type="compositionally biased region" description="Pro residues" evidence="1">
    <location>
        <begin position="85"/>
        <end position="95"/>
    </location>
</feature>
<dbReference type="PATRIC" id="fig|36861.3.peg.2974"/>
<dbReference type="EMBL" id="LDUG01000053">
    <property type="protein sequence ID" value="KVW92786.1"/>
    <property type="molecule type" value="Genomic_DNA"/>
</dbReference>
<name>A0A106BHU2_THIDE</name>
<sequence>MLRYFRFVTLAKVGRSVRPWWLALAGSLLLHVSLLGGLGWQLPQAQAPHESPPIEARLMPPPKPAPPPPVAAAKPKPKSRVAFPLPRPAPPPEPPADVAMAEVDEIVAVAVAPEAAPQTESRQAEVEPAEAEPVAEVVWPPLNPLPPRLDMRFQVRYGLARGEQTLVWINEGESYTLTSVAGATGLTGMFYRGRFVQTSRGRITPRGLVPEEFWDQRGDKRSSARFDSVNDTLTLTPAKGAPRHFAYQGDVQDALSLFFQFALTAPPPAGQLAYTVFNGKKLRDYVYEVRDEETLETALGALRTLHLARAADGDGRFEIWLAIDRHYLPVRVLRSDDKGNEMELVLLSISP</sequence>
<dbReference type="InterPro" id="IPR021457">
    <property type="entry name" value="DUF3108"/>
</dbReference>
<dbReference type="Pfam" id="PF11306">
    <property type="entry name" value="DUF3108"/>
    <property type="match status" value="1"/>
</dbReference>
<organism evidence="3 4">
    <name type="scientific">Thiobacillus denitrificans</name>
    <dbReference type="NCBI Taxonomy" id="36861"/>
    <lineage>
        <taxon>Bacteria</taxon>
        <taxon>Pseudomonadati</taxon>
        <taxon>Pseudomonadota</taxon>
        <taxon>Betaproteobacteria</taxon>
        <taxon>Nitrosomonadales</taxon>
        <taxon>Thiobacillaceae</taxon>
        <taxon>Thiobacillus</taxon>
    </lineage>
</organism>
<protein>
    <recommendedName>
        <fullName evidence="5">DUF3108 domain-containing protein</fullName>
    </recommendedName>
</protein>
<dbReference type="AlphaFoldDB" id="A0A106BHU2"/>
<evidence type="ECO:0000256" key="1">
    <source>
        <dbReference type="SAM" id="MobiDB-lite"/>
    </source>
</evidence>
<evidence type="ECO:0000313" key="4">
    <source>
        <dbReference type="Proteomes" id="UP000064243"/>
    </source>
</evidence>
<dbReference type="OrthoDB" id="8559973at2"/>
<feature type="compositionally biased region" description="Pro residues" evidence="1">
    <location>
        <begin position="59"/>
        <end position="70"/>
    </location>
</feature>
<keyword evidence="2" id="KW-1133">Transmembrane helix</keyword>
<reference evidence="3 4" key="1">
    <citation type="journal article" date="2015" name="Appl. Environ. Microbiol.">
        <title>Aerobic and Anaerobic Thiosulfate Oxidation by a Cold-Adapted, Subglacial Chemoautotroph.</title>
        <authorList>
            <person name="Harrold Z.R."/>
            <person name="Skidmore M.L."/>
            <person name="Hamilton T.L."/>
            <person name="Desch L."/>
            <person name="Amada K."/>
            <person name="van Gelder W."/>
            <person name="Glover K."/>
            <person name="Roden E.E."/>
            <person name="Boyd E.S."/>
        </authorList>
    </citation>
    <scope>NUCLEOTIDE SEQUENCE [LARGE SCALE GENOMIC DNA]</scope>
    <source>
        <strain evidence="3 4">RG</strain>
    </source>
</reference>
<evidence type="ECO:0000313" key="3">
    <source>
        <dbReference type="EMBL" id="KVW92786.1"/>
    </source>
</evidence>
<feature type="transmembrane region" description="Helical" evidence="2">
    <location>
        <begin position="20"/>
        <end position="42"/>
    </location>
</feature>
<comment type="caution">
    <text evidence="3">The sequence shown here is derived from an EMBL/GenBank/DDBJ whole genome shotgun (WGS) entry which is preliminary data.</text>
</comment>
<accession>A0A106BHU2</accession>
<keyword evidence="4" id="KW-1185">Reference proteome</keyword>
<gene>
    <name evidence="3" type="ORF">ABW22_15595</name>
</gene>
<dbReference type="Proteomes" id="UP000064243">
    <property type="component" value="Unassembled WGS sequence"/>
</dbReference>
<feature type="region of interest" description="Disordered" evidence="1">
    <location>
        <begin position="44"/>
        <end position="96"/>
    </location>
</feature>
<keyword evidence="2" id="KW-0472">Membrane</keyword>
<keyword evidence="2" id="KW-0812">Transmembrane</keyword>